<evidence type="ECO:0000313" key="8">
    <source>
        <dbReference type="Proteomes" id="UP000192578"/>
    </source>
</evidence>
<comment type="caution">
    <text evidence="7">The sequence shown here is derived from an EMBL/GenBank/DDBJ whole genome shotgun (WGS) entry which is preliminary data.</text>
</comment>
<evidence type="ECO:0000259" key="6">
    <source>
        <dbReference type="PROSITE" id="PS51352"/>
    </source>
</evidence>
<proteinExistence type="inferred from homology"/>
<dbReference type="PANTHER" id="PTHR43601">
    <property type="entry name" value="THIOREDOXIN, MITOCHONDRIAL"/>
    <property type="match status" value="1"/>
</dbReference>
<dbReference type="AlphaFoldDB" id="A0A1W0XAW9"/>
<sequence>MASFARTGIVVARALQNPGLFQPSALIRGQTNCSGLIAVRSLHTSRVVSAASSSSDKVSAPIFNIQDEEDFKKRVIGSSTPVIVDFHATWCGPCKILGPRLEALISAQKGKVLMAKVDIDEQSELANEYQVRSIPTVFAFKNGKVVDQFIGLADDDKVSGMIDKLLAR</sequence>
<dbReference type="Pfam" id="PF00085">
    <property type="entry name" value="Thioredoxin"/>
    <property type="match status" value="1"/>
</dbReference>
<dbReference type="PRINTS" id="PR00421">
    <property type="entry name" value="THIOREDOXIN"/>
</dbReference>
<dbReference type="OrthoDB" id="2121326at2759"/>
<keyword evidence="4" id="KW-1015">Disulfide bond</keyword>
<accession>A0A1W0XAW9</accession>
<evidence type="ECO:0000256" key="1">
    <source>
        <dbReference type="ARBA" id="ARBA00008987"/>
    </source>
</evidence>
<evidence type="ECO:0000313" key="7">
    <source>
        <dbReference type="EMBL" id="OQV24676.1"/>
    </source>
</evidence>
<dbReference type="SUPFAM" id="SSF52833">
    <property type="entry name" value="Thioredoxin-like"/>
    <property type="match status" value="1"/>
</dbReference>
<name>A0A1W0XAW9_HYPEX</name>
<feature type="domain" description="Thioredoxin" evidence="6">
    <location>
        <begin position="54"/>
        <end position="167"/>
    </location>
</feature>
<dbReference type="GO" id="GO:0045454">
    <property type="term" value="P:cell redox homeostasis"/>
    <property type="evidence" value="ECO:0007669"/>
    <property type="project" value="TreeGrafter"/>
</dbReference>
<dbReference type="GO" id="GO:0015035">
    <property type="term" value="F:protein-disulfide reductase activity"/>
    <property type="evidence" value="ECO:0007669"/>
    <property type="project" value="InterPro"/>
</dbReference>
<evidence type="ECO:0000256" key="2">
    <source>
        <dbReference type="ARBA" id="ARBA00022448"/>
    </source>
</evidence>
<reference evidence="8" key="1">
    <citation type="submission" date="2017-01" db="EMBL/GenBank/DDBJ databases">
        <title>Comparative genomics of anhydrobiosis in the tardigrade Hypsibius dujardini.</title>
        <authorList>
            <person name="Yoshida Y."/>
            <person name="Koutsovoulos G."/>
            <person name="Laetsch D."/>
            <person name="Stevens L."/>
            <person name="Kumar S."/>
            <person name="Horikawa D."/>
            <person name="Ishino K."/>
            <person name="Komine S."/>
            <person name="Tomita M."/>
            <person name="Blaxter M."/>
            <person name="Arakawa K."/>
        </authorList>
    </citation>
    <scope>NUCLEOTIDE SEQUENCE [LARGE SCALE GENOMIC DNA]</scope>
    <source>
        <strain evidence="8">Z151</strain>
    </source>
</reference>
<dbReference type="InterPro" id="IPR036249">
    <property type="entry name" value="Thioredoxin-like_sf"/>
</dbReference>
<dbReference type="Gene3D" id="3.40.30.10">
    <property type="entry name" value="Glutaredoxin"/>
    <property type="match status" value="1"/>
</dbReference>
<dbReference type="GO" id="GO:0005739">
    <property type="term" value="C:mitochondrion"/>
    <property type="evidence" value="ECO:0007669"/>
    <property type="project" value="TreeGrafter"/>
</dbReference>
<protein>
    <submittedName>
        <fullName evidence="7">Thioredoxin, mitochondrial</fullName>
    </submittedName>
</protein>
<keyword evidence="3" id="KW-0249">Electron transport</keyword>
<dbReference type="EMBL" id="MTYJ01000006">
    <property type="protein sequence ID" value="OQV24676.1"/>
    <property type="molecule type" value="Genomic_DNA"/>
</dbReference>
<dbReference type="PROSITE" id="PS00194">
    <property type="entry name" value="THIOREDOXIN_1"/>
    <property type="match status" value="1"/>
</dbReference>
<keyword evidence="2" id="KW-0813">Transport</keyword>
<dbReference type="InterPro" id="IPR017937">
    <property type="entry name" value="Thioredoxin_CS"/>
</dbReference>
<dbReference type="NCBIfam" id="TIGR01068">
    <property type="entry name" value="thioredoxin"/>
    <property type="match status" value="1"/>
</dbReference>
<gene>
    <name evidence="7" type="ORF">BV898_01735</name>
</gene>
<dbReference type="Proteomes" id="UP000192578">
    <property type="component" value="Unassembled WGS sequence"/>
</dbReference>
<dbReference type="FunFam" id="3.40.30.10:FF:000001">
    <property type="entry name" value="Thioredoxin"/>
    <property type="match status" value="1"/>
</dbReference>
<dbReference type="PROSITE" id="PS51352">
    <property type="entry name" value="THIOREDOXIN_2"/>
    <property type="match status" value="1"/>
</dbReference>
<dbReference type="InterPro" id="IPR005746">
    <property type="entry name" value="Thioredoxin"/>
</dbReference>
<dbReference type="CDD" id="cd02947">
    <property type="entry name" value="TRX_family"/>
    <property type="match status" value="1"/>
</dbReference>
<evidence type="ECO:0000256" key="5">
    <source>
        <dbReference type="ARBA" id="ARBA00023284"/>
    </source>
</evidence>
<keyword evidence="5" id="KW-0676">Redox-active center</keyword>
<evidence type="ECO:0000256" key="4">
    <source>
        <dbReference type="ARBA" id="ARBA00023157"/>
    </source>
</evidence>
<dbReference type="InterPro" id="IPR013766">
    <property type="entry name" value="Thioredoxin_domain"/>
</dbReference>
<organism evidence="7 8">
    <name type="scientific">Hypsibius exemplaris</name>
    <name type="common">Freshwater tardigrade</name>
    <dbReference type="NCBI Taxonomy" id="2072580"/>
    <lineage>
        <taxon>Eukaryota</taxon>
        <taxon>Metazoa</taxon>
        <taxon>Ecdysozoa</taxon>
        <taxon>Tardigrada</taxon>
        <taxon>Eutardigrada</taxon>
        <taxon>Parachela</taxon>
        <taxon>Hypsibioidea</taxon>
        <taxon>Hypsibiidae</taxon>
        <taxon>Hypsibius</taxon>
    </lineage>
</organism>
<comment type="similarity">
    <text evidence="1">Belongs to the thioredoxin family.</text>
</comment>
<dbReference type="PANTHER" id="PTHR43601:SF3">
    <property type="entry name" value="THIOREDOXIN, MITOCHONDRIAL"/>
    <property type="match status" value="1"/>
</dbReference>
<evidence type="ECO:0000256" key="3">
    <source>
        <dbReference type="ARBA" id="ARBA00022982"/>
    </source>
</evidence>
<keyword evidence="8" id="KW-1185">Reference proteome</keyword>